<dbReference type="OrthoDB" id="2151789at2759"/>
<dbReference type="InterPro" id="IPR050416">
    <property type="entry name" value="FAD-linked_Oxidoreductase"/>
</dbReference>
<evidence type="ECO:0000256" key="1">
    <source>
        <dbReference type="ARBA" id="ARBA00005466"/>
    </source>
</evidence>
<name>A0A317WLJ7_9EURO</name>
<protein>
    <submittedName>
        <fullName evidence="6">FAD-binding domain-containing protein</fullName>
    </submittedName>
</protein>
<proteinExistence type="inferred from homology"/>
<dbReference type="GO" id="GO:0016491">
    <property type="term" value="F:oxidoreductase activity"/>
    <property type="evidence" value="ECO:0007669"/>
    <property type="project" value="UniProtKB-KW"/>
</dbReference>
<organism evidence="6 7">
    <name type="scientific">Aspergillus heteromorphus CBS 117.55</name>
    <dbReference type="NCBI Taxonomy" id="1448321"/>
    <lineage>
        <taxon>Eukaryota</taxon>
        <taxon>Fungi</taxon>
        <taxon>Dikarya</taxon>
        <taxon>Ascomycota</taxon>
        <taxon>Pezizomycotina</taxon>
        <taxon>Eurotiomycetes</taxon>
        <taxon>Eurotiomycetidae</taxon>
        <taxon>Eurotiales</taxon>
        <taxon>Aspergillaceae</taxon>
        <taxon>Aspergillus</taxon>
        <taxon>Aspergillus subgen. Circumdati</taxon>
    </lineage>
</organism>
<keyword evidence="7" id="KW-1185">Reference proteome</keyword>
<comment type="similarity">
    <text evidence="1">Belongs to the oxygen-dependent FAD-linked oxidoreductase family.</text>
</comment>
<accession>A0A317WLJ7</accession>
<comment type="caution">
    <text evidence="6">The sequence shown here is derived from an EMBL/GenBank/DDBJ whole genome shotgun (WGS) entry which is preliminary data.</text>
</comment>
<evidence type="ECO:0000256" key="2">
    <source>
        <dbReference type="ARBA" id="ARBA00022630"/>
    </source>
</evidence>
<evidence type="ECO:0000259" key="5">
    <source>
        <dbReference type="PROSITE" id="PS51387"/>
    </source>
</evidence>
<keyword evidence="2" id="KW-0285">Flavoprotein</keyword>
<dbReference type="Proteomes" id="UP000247233">
    <property type="component" value="Unassembled WGS sequence"/>
</dbReference>
<dbReference type="PANTHER" id="PTHR42973:SF22">
    <property type="entry name" value="FAD-BINDING PCMH-TYPE DOMAIN-CONTAINING PROTEIN-RELATED"/>
    <property type="match status" value="1"/>
</dbReference>
<dbReference type="Gene3D" id="3.30.465.10">
    <property type="match status" value="2"/>
</dbReference>
<dbReference type="STRING" id="1448321.A0A317WLJ7"/>
<dbReference type="GeneID" id="37070172"/>
<dbReference type="PROSITE" id="PS51387">
    <property type="entry name" value="FAD_PCMH"/>
    <property type="match status" value="1"/>
</dbReference>
<feature type="domain" description="FAD-binding PCMH-type" evidence="5">
    <location>
        <begin position="38"/>
        <end position="221"/>
    </location>
</feature>
<dbReference type="InterPro" id="IPR036318">
    <property type="entry name" value="FAD-bd_PCMH-like_sf"/>
</dbReference>
<dbReference type="GO" id="GO:0071949">
    <property type="term" value="F:FAD binding"/>
    <property type="evidence" value="ECO:0007669"/>
    <property type="project" value="InterPro"/>
</dbReference>
<evidence type="ECO:0000256" key="4">
    <source>
        <dbReference type="ARBA" id="ARBA00023002"/>
    </source>
</evidence>
<dbReference type="SUPFAM" id="SSF56176">
    <property type="entry name" value="FAD-binding/transporter-associated domain-like"/>
    <property type="match status" value="1"/>
</dbReference>
<evidence type="ECO:0000256" key="3">
    <source>
        <dbReference type="ARBA" id="ARBA00022827"/>
    </source>
</evidence>
<keyword evidence="4" id="KW-0560">Oxidoreductase</keyword>
<evidence type="ECO:0000313" key="7">
    <source>
        <dbReference type="Proteomes" id="UP000247233"/>
    </source>
</evidence>
<sequence>MDSAIQTLRNTFPPPQVLVPTHSLYTLLNKSYHAGQQADHRPAAIFLPRGRQDVVRFMRLMKPFFVQGDITLAIRNAGQQLTANCANIHNGITMDLCLLTGIRFRAHDNIVMIGAGERWGLVYEVLAGGLSLLSPREGFACDNVVNFEIVLPCGTTVHANANHRRDLFLALRGGGNNFGVVTRFDMRTFPQGPLYGGCLYYDLGEMPGQVEKLVRFLKDPVAGNAGDVDVDVRMGLTYAKKWDGVLGRNEVWYTKHVEEGEEDVVERGLEGCPFVEVKSRMSVLKMVSLSEAAQVKVDDVEGQRRCTTMNTTVKAHAPTLLAACTTFLNSSNTMDHIPGLYFSLTLQPYPVGMLHKSSLLGGNSLGLKPADGPLVGIILVAYWDDANHDEEVLRAMKWVLGKVEDEAADRRTGFPLKLMNYAGEFQDPIASYGPHNRWKLGEVSRKWDAEGVFQKLVPGGFKLLT</sequence>
<dbReference type="VEuPathDB" id="FungiDB:BO70DRAFT_428032"/>
<dbReference type="RefSeq" id="XP_025400479.1">
    <property type="nucleotide sequence ID" value="XM_025547935.1"/>
</dbReference>
<gene>
    <name evidence="6" type="ORF">BO70DRAFT_428032</name>
</gene>
<reference evidence="6 7" key="1">
    <citation type="submission" date="2016-12" db="EMBL/GenBank/DDBJ databases">
        <title>The genomes of Aspergillus section Nigri reveals drivers in fungal speciation.</title>
        <authorList>
            <consortium name="DOE Joint Genome Institute"/>
            <person name="Vesth T.C."/>
            <person name="Nybo J."/>
            <person name="Theobald S."/>
            <person name="Brandl J."/>
            <person name="Frisvad J.C."/>
            <person name="Nielsen K.F."/>
            <person name="Lyhne E.K."/>
            <person name="Kogle M.E."/>
            <person name="Kuo A."/>
            <person name="Riley R."/>
            <person name="Clum A."/>
            <person name="Nolan M."/>
            <person name="Lipzen A."/>
            <person name="Salamov A."/>
            <person name="Henrissat B."/>
            <person name="Wiebenga A."/>
            <person name="De Vries R.P."/>
            <person name="Grigoriev I.V."/>
            <person name="Mortensen U.H."/>
            <person name="Andersen M.R."/>
            <person name="Baker S.E."/>
        </authorList>
    </citation>
    <scope>NUCLEOTIDE SEQUENCE [LARGE SCALE GENOMIC DNA]</scope>
    <source>
        <strain evidence="6 7">CBS 117.55</strain>
    </source>
</reference>
<dbReference type="AlphaFoldDB" id="A0A317WLJ7"/>
<evidence type="ECO:0000313" key="6">
    <source>
        <dbReference type="EMBL" id="PWY85927.1"/>
    </source>
</evidence>
<dbReference type="EMBL" id="MSFL01000008">
    <property type="protein sequence ID" value="PWY85927.1"/>
    <property type="molecule type" value="Genomic_DNA"/>
</dbReference>
<dbReference type="InterPro" id="IPR016169">
    <property type="entry name" value="FAD-bd_PCMH_sub2"/>
</dbReference>
<keyword evidence="3" id="KW-0274">FAD</keyword>
<dbReference type="PANTHER" id="PTHR42973">
    <property type="entry name" value="BINDING OXIDOREDUCTASE, PUTATIVE (AFU_ORTHOLOGUE AFUA_1G17690)-RELATED"/>
    <property type="match status" value="1"/>
</dbReference>
<dbReference type="InterPro" id="IPR016166">
    <property type="entry name" value="FAD-bd_PCMH"/>
</dbReference>